<dbReference type="EMBL" id="CP111023">
    <property type="protein sequence ID" value="WAR21927.1"/>
    <property type="molecule type" value="Genomic_DNA"/>
</dbReference>
<evidence type="ECO:0000313" key="2">
    <source>
        <dbReference type="EMBL" id="WAR21927.1"/>
    </source>
</evidence>
<proteinExistence type="predicted"/>
<reference evidence="2" key="1">
    <citation type="submission" date="2022-11" db="EMBL/GenBank/DDBJ databases">
        <title>Centuries of genome instability and evolution in soft-shell clam transmissible cancer (bioRxiv).</title>
        <authorList>
            <person name="Hart S.F.M."/>
            <person name="Yonemitsu M.A."/>
            <person name="Giersch R.M."/>
            <person name="Beal B.F."/>
            <person name="Arriagada G."/>
            <person name="Davis B.W."/>
            <person name="Ostrander E.A."/>
            <person name="Goff S.P."/>
            <person name="Metzger M.J."/>
        </authorList>
    </citation>
    <scope>NUCLEOTIDE SEQUENCE</scope>
    <source>
        <strain evidence="2">MELC-2E11</strain>
        <tissue evidence="2">Siphon/mantle</tissue>
    </source>
</reference>
<evidence type="ECO:0000313" key="3">
    <source>
        <dbReference type="Proteomes" id="UP001164746"/>
    </source>
</evidence>
<protein>
    <submittedName>
        <fullName evidence="2">Uncharacterized protein</fullName>
    </submittedName>
</protein>
<keyword evidence="3" id="KW-1185">Reference proteome</keyword>
<sequence>MYVNKAAILFGLPESTLHDRNLGLQPVTMTDDKEKLPSRGHQPTNRKGRQGILISRHSPCCVCKRHDIAGHYIKQGEDVAIIVCGSAADSRLPPFYVFPGMRRNQDLLTDASP</sequence>
<name>A0ABY7FLK4_MYAAR</name>
<organism evidence="2 3">
    <name type="scientific">Mya arenaria</name>
    <name type="common">Soft-shell clam</name>
    <dbReference type="NCBI Taxonomy" id="6604"/>
    <lineage>
        <taxon>Eukaryota</taxon>
        <taxon>Metazoa</taxon>
        <taxon>Spiralia</taxon>
        <taxon>Lophotrochozoa</taxon>
        <taxon>Mollusca</taxon>
        <taxon>Bivalvia</taxon>
        <taxon>Autobranchia</taxon>
        <taxon>Heteroconchia</taxon>
        <taxon>Euheterodonta</taxon>
        <taxon>Imparidentia</taxon>
        <taxon>Neoheterodontei</taxon>
        <taxon>Myida</taxon>
        <taxon>Myoidea</taxon>
        <taxon>Myidae</taxon>
        <taxon>Mya</taxon>
    </lineage>
</organism>
<accession>A0ABY7FLK4</accession>
<gene>
    <name evidence="2" type="ORF">MAR_015901</name>
</gene>
<evidence type="ECO:0000256" key="1">
    <source>
        <dbReference type="SAM" id="MobiDB-lite"/>
    </source>
</evidence>
<feature type="region of interest" description="Disordered" evidence="1">
    <location>
        <begin position="27"/>
        <end position="50"/>
    </location>
</feature>
<dbReference type="Proteomes" id="UP001164746">
    <property type="component" value="Chromosome 12"/>
</dbReference>